<dbReference type="PANTHER" id="PTHR20855:SF3">
    <property type="entry name" value="LD03007P"/>
    <property type="match status" value="1"/>
</dbReference>
<dbReference type="RefSeq" id="WP_133621412.1">
    <property type="nucleotide sequence ID" value="NZ_SNZE01000029.1"/>
</dbReference>
<dbReference type="InterPro" id="IPR004254">
    <property type="entry name" value="AdipoR/HlyIII-related"/>
</dbReference>
<organism evidence="9 10">
    <name type="scientific">Hydromonas duriensis</name>
    <dbReference type="NCBI Taxonomy" id="1527608"/>
    <lineage>
        <taxon>Bacteria</taxon>
        <taxon>Pseudomonadati</taxon>
        <taxon>Pseudomonadota</taxon>
        <taxon>Betaproteobacteria</taxon>
        <taxon>Burkholderiales</taxon>
        <taxon>Burkholderiaceae</taxon>
        <taxon>Hydromonas</taxon>
    </lineage>
</organism>
<evidence type="ECO:0000256" key="7">
    <source>
        <dbReference type="PIRSR" id="PIRSR604254-1"/>
    </source>
</evidence>
<keyword evidence="4 8" id="KW-0812">Transmembrane</keyword>
<feature type="transmembrane region" description="Helical" evidence="8">
    <location>
        <begin position="49"/>
        <end position="73"/>
    </location>
</feature>
<comment type="similarity">
    <text evidence="2">Belongs to the UPF0073 (Hly-III) family.</text>
</comment>
<keyword evidence="6 8" id="KW-0472">Membrane</keyword>
<evidence type="ECO:0000313" key="10">
    <source>
        <dbReference type="Proteomes" id="UP000294480"/>
    </source>
</evidence>
<evidence type="ECO:0000256" key="6">
    <source>
        <dbReference type="ARBA" id="ARBA00023136"/>
    </source>
</evidence>
<dbReference type="EMBL" id="SNZE01000029">
    <property type="protein sequence ID" value="TDR28978.1"/>
    <property type="molecule type" value="Genomic_DNA"/>
</dbReference>
<dbReference type="AlphaFoldDB" id="A0A4R6Y6W6"/>
<dbReference type="Pfam" id="PF03006">
    <property type="entry name" value="HlyIII"/>
    <property type="match status" value="1"/>
</dbReference>
<dbReference type="GO" id="GO:0046872">
    <property type="term" value="F:metal ion binding"/>
    <property type="evidence" value="ECO:0007669"/>
    <property type="project" value="UniProtKB-KW"/>
</dbReference>
<feature type="transmembrane region" description="Helical" evidence="8">
    <location>
        <begin position="144"/>
        <end position="160"/>
    </location>
</feature>
<gene>
    <name evidence="9" type="ORF">DFR44_1295</name>
</gene>
<evidence type="ECO:0000313" key="9">
    <source>
        <dbReference type="EMBL" id="TDR28978.1"/>
    </source>
</evidence>
<feature type="binding site" evidence="7">
    <location>
        <position position="199"/>
    </location>
    <ligand>
        <name>Zn(2+)</name>
        <dbReference type="ChEBI" id="CHEBI:29105"/>
    </ligand>
</feature>
<dbReference type="GO" id="GO:0140911">
    <property type="term" value="F:pore-forming activity"/>
    <property type="evidence" value="ECO:0007669"/>
    <property type="project" value="InterPro"/>
</dbReference>
<feature type="transmembrane region" description="Helical" evidence="8">
    <location>
        <begin position="85"/>
        <end position="104"/>
    </location>
</feature>
<keyword evidence="10" id="KW-1185">Reference proteome</keyword>
<feature type="transmembrane region" description="Helical" evidence="8">
    <location>
        <begin position="166"/>
        <end position="185"/>
    </location>
</feature>
<dbReference type="InterPro" id="IPR005744">
    <property type="entry name" value="Hy-lIII"/>
</dbReference>
<comment type="subcellular location">
    <subcellularLocation>
        <location evidence="1">Cell membrane</location>
        <topology evidence="1">Multi-pass membrane protein</topology>
    </subcellularLocation>
</comment>
<feature type="binding site" evidence="7">
    <location>
        <position position="195"/>
    </location>
    <ligand>
        <name>Zn(2+)</name>
        <dbReference type="ChEBI" id="CHEBI:29105"/>
    </ligand>
</feature>
<evidence type="ECO:0000256" key="4">
    <source>
        <dbReference type="ARBA" id="ARBA00022692"/>
    </source>
</evidence>
<evidence type="ECO:0000256" key="5">
    <source>
        <dbReference type="ARBA" id="ARBA00022989"/>
    </source>
</evidence>
<evidence type="ECO:0000256" key="1">
    <source>
        <dbReference type="ARBA" id="ARBA00004651"/>
    </source>
</evidence>
<evidence type="ECO:0000256" key="8">
    <source>
        <dbReference type="SAM" id="Phobius"/>
    </source>
</evidence>
<evidence type="ECO:0000256" key="3">
    <source>
        <dbReference type="ARBA" id="ARBA00022475"/>
    </source>
</evidence>
<sequence>MHTSKRTLEREQSKGEELANSISHALGMLVALIGAPILIVHAVRLYEAAFVVGVSIFVTTVILLYLASSLYHALPAGRAKRVFRVLDHASIFLLIAGTYTPFTLGVLYGAWGWTLFGLVWSMAVLGVVCKAVGKPSHPMLSTGLYLLMGWLVVVAIRPMLDKVPLAGLLWLLAGGLFYTVGVGFFATDSRLRYGHFVWHLFVMAGTVCHYVAVYGYAA</sequence>
<dbReference type="Proteomes" id="UP000294480">
    <property type="component" value="Unassembled WGS sequence"/>
</dbReference>
<feature type="binding site" evidence="7">
    <location>
        <position position="72"/>
    </location>
    <ligand>
        <name>Zn(2+)</name>
        <dbReference type="ChEBI" id="CHEBI:29105"/>
    </ligand>
</feature>
<keyword evidence="5 8" id="KW-1133">Transmembrane helix</keyword>
<keyword evidence="7" id="KW-0862">Zinc</keyword>
<feature type="transmembrane region" description="Helical" evidence="8">
    <location>
        <begin position="21"/>
        <end position="43"/>
    </location>
</feature>
<dbReference type="PANTHER" id="PTHR20855">
    <property type="entry name" value="ADIPOR/PROGESTIN RECEPTOR-RELATED"/>
    <property type="match status" value="1"/>
</dbReference>
<comment type="caution">
    <text evidence="9">The sequence shown here is derived from an EMBL/GenBank/DDBJ whole genome shotgun (WGS) entry which is preliminary data.</text>
</comment>
<reference evidence="9 10" key="1">
    <citation type="submission" date="2019-03" db="EMBL/GenBank/DDBJ databases">
        <title>Genomic Encyclopedia of Type Strains, Phase IV (KMG-IV): sequencing the most valuable type-strain genomes for metagenomic binning, comparative biology and taxonomic classification.</title>
        <authorList>
            <person name="Goeker M."/>
        </authorList>
    </citation>
    <scope>NUCLEOTIDE SEQUENCE [LARGE SCALE GENOMIC DNA]</scope>
    <source>
        <strain evidence="9 10">DSM 102852</strain>
    </source>
</reference>
<protein>
    <submittedName>
        <fullName evidence="9">Channel protein (Hemolysin III family)</fullName>
    </submittedName>
</protein>
<feature type="transmembrane region" description="Helical" evidence="8">
    <location>
        <begin position="197"/>
        <end position="217"/>
    </location>
</feature>
<accession>A0A4R6Y6W6</accession>
<keyword evidence="7" id="KW-0479">Metal-binding</keyword>
<dbReference type="NCBIfam" id="TIGR01065">
    <property type="entry name" value="hlyIII"/>
    <property type="match status" value="1"/>
</dbReference>
<name>A0A4R6Y6W6_9BURK</name>
<dbReference type="OrthoDB" id="9813689at2"/>
<proteinExistence type="inferred from homology"/>
<keyword evidence="3" id="KW-1003">Cell membrane</keyword>
<evidence type="ECO:0000256" key="2">
    <source>
        <dbReference type="ARBA" id="ARBA00008488"/>
    </source>
</evidence>
<dbReference type="GO" id="GO:0005886">
    <property type="term" value="C:plasma membrane"/>
    <property type="evidence" value="ECO:0007669"/>
    <property type="project" value="UniProtKB-SubCell"/>
</dbReference>